<gene>
    <name evidence="11" type="ORF">ABV298_30585</name>
</gene>
<comment type="similarity">
    <text evidence="3">Belongs to the peptidase S51 family.</text>
</comment>
<evidence type="ECO:0000256" key="2">
    <source>
        <dbReference type="ARBA" id="ARBA00002039"/>
    </source>
</evidence>
<feature type="active site" description="Charge relay system" evidence="9">
    <location>
        <position position="218"/>
    </location>
</feature>
<reference evidence="11" key="1">
    <citation type="submission" date="2024-06" db="EMBL/GenBank/DDBJ databases">
        <title>Sequencing and assembly of the genome of Dyadobacter sp. strain 676, a symbiont of Cyamopsis tetragonoloba.</title>
        <authorList>
            <person name="Guro P."/>
            <person name="Sazanova A."/>
            <person name="Kuznetsova I."/>
            <person name="Belimov A."/>
            <person name="Safronova V."/>
        </authorList>
    </citation>
    <scope>NUCLEOTIDE SEQUENCE</scope>
    <source>
        <strain evidence="11">676</strain>
    </source>
</reference>
<dbReference type="RefSeq" id="WP_353719909.1">
    <property type="nucleotide sequence ID" value="NZ_CP159289.1"/>
</dbReference>
<dbReference type="AlphaFoldDB" id="A0AAU8FJA3"/>
<keyword evidence="6" id="KW-0645">Protease</keyword>
<dbReference type="SUPFAM" id="SSF52317">
    <property type="entry name" value="Class I glutamine amidotransferase-like"/>
    <property type="match status" value="1"/>
</dbReference>
<dbReference type="EC" id="3.4.15.6" evidence="4"/>
<dbReference type="PANTHER" id="PTHR36175">
    <property type="entry name" value="CYANOPHYCINASE"/>
    <property type="match status" value="1"/>
</dbReference>
<organism evidence="11">
    <name type="scientific">Dyadobacter sp. 676</name>
    <dbReference type="NCBI Taxonomy" id="3088362"/>
    <lineage>
        <taxon>Bacteria</taxon>
        <taxon>Pseudomonadati</taxon>
        <taxon>Bacteroidota</taxon>
        <taxon>Cytophagia</taxon>
        <taxon>Cytophagales</taxon>
        <taxon>Spirosomataceae</taxon>
        <taxon>Dyadobacter</taxon>
    </lineage>
</organism>
<dbReference type="PIRSF" id="PIRSF032067">
    <property type="entry name" value="Cyanophycinase"/>
    <property type="match status" value="1"/>
</dbReference>
<proteinExistence type="inferred from homology"/>
<name>A0AAU8FJA3_9BACT</name>
<dbReference type="Gene3D" id="3.40.50.880">
    <property type="match status" value="1"/>
</dbReference>
<keyword evidence="8" id="KW-0720">Serine protease</keyword>
<evidence type="ECO:0000256" key="4">
    <source>
        <dbReference type="ARBA" id="ARBA00013115"/>
    </source>
</evidence>
<evidence type="ECO:0000256" key="1">
    <source>
        <dbReference type="ARBA" id="ARBA00001092"/>
    </source>
</evidence>
<comment type="function">
    <text evidence="2">Exopeptidase that catalyzes the hydrolytic cleavage of multi-L-arginyl-poly-L-aspartic acid (cyanophycin; a water-insoluble reserve polymer) into aspartate-arginine dipeptides.</text>
</comment>
<dbReference type="GO" id="GO:0006508">
    <property type="term" value="P:proteolysis"/>
    <property type="evidence" value="ECO:0007669"/>
    <property type="project" value="UniProtKB-KW"/>
</dbReference>
<evidence type="ECO:0000256" key="5">
    <source>
        <dbReference type="ARBA" id="ARBA00015719"/>
    </source>
</evidence>
<dbReference type="GO" id="GO:0008241">
    <property type="term" value="F:peptidyl-dipeptidase activity"/>
    <property type="evidence" value="ECO:0007669"/>
    <property type="project" value="UniProtKB-EC"/>
</dbReference>
<evidence type="ECO:0000256" key="7">
    <source>
        <dbReference type="ARBA" id="ARBA00022801"/>
    </source>
</evidence>
<feature type="active site" description="Charge relay system" evidence="9">
    <location>
        <position position="191"/>
    </location>
</feature>
<evidence type="ECO:0000256" key="3">
    <source>
        <dbReference type="ARBA" id="ARBA00006534"/>
    </source>
</evidence>
<evidence type="ECO:0000313" key="11">
    <source>
        <dbReference type="EMBL" id="XCH24594.1"/>
    </source>
</evidence>
<feature type="active site" description="Charge relay system" evidence="9">
    <location>
        <position position="149"/>
    </location>
</feature>
<dbReference type="InterPro" id="IPR005320">
    <property type="entry name" value="Peptidase_S51"/>
</dbReference>
<comment type="catalytic activity">
    <reaction evidence="1">
        <text>[L-4-(L-arginin-2-N-yl)aspartate](n) + H2O = [L-4-(L-arginin-2-N-yl)aspartate](n-1) + L-4-(L-arginin-2-N-yl)aspartate</text>
        <dbReference type="Rhea" id="RHEA:12845"/>
        <dbReference type="Rhea" id="RHEA-COMP:13728"/>
        <dbReference type="Rhea" id="RHEA-COMP:13734"/>
        <dbReference type="ChEBI" id="CHEBI:15377"/>
        <dbReference type="ChEBI" id="CHEBI:137986"/>
        <dbReference type="ChEBI" id="CHEBI:137991"/>
        <dbReference type="EC" id="3.4.15.6"/>
    </reaction>
</comment>
<protein>
    <recommendedName>
        <fullName evidence="5">Cyanophycinase</fullName>
        <ecNumber evidence="4">3.4.15.6</ecNumber>
    </recommendedName>
</protein>
<evidence type="ECO:0000256" key="6">
    <source>
        <dbReference type="ARBA" id="ARBA00022670"/>
    </source>
</evidence>
<dbReference type="CDD" id="cd03145">
    <property type="entry name" value="GAT1_cyanophycinase"/>
    <property type="match status" value="1"/>
</dbReference>
<evidence type="ECO:0000256" key="10">
    <source>
        <dbReference type="SAM" id="MobiDB-lite"/>
    </source>
</evidence>
<feature type="region of interest" description="Disordered" evidence="10">
    <location>
        <begin position="1"/>
        <end position="35"/>
    </location>
</feature>
<dbReference type="InterPro" id="IPR029062">
    <property type="entry name" value="Class_I_gatase-like"/>
</dbReference>
<keyword evidence="7 11" id="KW-0378">Hydrolase</keyword>
<dbReference type="NCBIfam" id="TIGR02069">
    <property type="entry name" value="cyanophycinase"/>
    <property type="match status" value="1"/>
</dbReference>
<dbReference type="GO" id="GO:0008236">
    <property type="term" value="F:serine-type peptidase activity"/>
    <property type="evidence" value="ECO:0007669"/>
    <property type="project" value="UniProtKB-KW"/>
</dbReference>
<dbReference type="GO" id="GO:0004180">
    <property type="term" value="F:carboxypeptidase activity"/>
    <property type="evidence" value="ECO:0007669"/>
    <property type="project" value="UniProtKB-KW"/>
</dbReference>
<dbReference type="Pfam" id="PF03575">
    <property type="entry name" value="Peptidase_S51"/>
    <property type="match status" value="1"/>
</dbReference>
<accession>A0AAU8FJA3</accession>
<evidence type="ECO:0000256" key="8">
    <source>
        <dbReference type="ARBA" id="ARBA00022825"/>
    </source>
</evidence>
<dbReference type="InterPro" id="IPR011811">
    <property type="entry name" value="Peptidase_S51_cyanophycinase"/>
</dbReference>
<keyword evidence="11" id="KW-0121">Carboxypeptidase</keyword>
<evidence type="ECO:0000256" key="9">
    <source>
        <dbReference type="PIRSR" id="PIRSR032067-1"/>
    </source>
</evidence>
<sequence length="288" mass="30886">MAKNDKKPKGKLIAIGGKEARSPDEGMLAGSSENAASNGGSILNHVLAEMNGRESRIEILTTASEQPSEMAEMYIKAFEKLGCTDVGILDLDGRNVDSKQALERLYAADGLFITGGDQARLMEKLRGSEFLKTIEQRYQNDNFTIAGTSAGAMALSGVMISEGESTESLLKGIVELSKGFGLLPDAVIDTHFMSRGRFSRLTEAILMHEGYTALGICENTALVVGEGGLLRVIGAGVVMVLEAGHVKTTNFREAKKGQAIYVENIQIHILAQGAMYSLSEKKFLPPKA</sequence>
<dbReference type="PANTHER" id="PTHR36175:SF1">
    <property type="entry name" value="CYANOPHYCINASE"/>
    <property type="match status" value="1"/>
</dbReference>
<dbReference type="EMBL" id="CP159289">
    <property type="protein sequence ID" value="XCH24594.1"/>
    <property type="molecule type" value="Genomic_DNA"/>
</dbReference>